<gene>
    <name evidence="2" type="ORF">FNE76_02525</name>
</gene>
<dbReference type="Pfam" id="PF11008">
    <property type="entry name" value="DUF2846"/>
    <property type="match status" value="1"/>
</dbReference>
<reference evidence="2" key="1">
    <citation type="submission" date="2019-07" db="EMBL/GenBank/DDBJ databases">
        <title>Helicobacter labacensis sp. nov., Helicobacter mehlei sp. nov. and Helicobacter vulpis sp. nov., isolated from gastric mucosa of red fox (Vulpis vulpis).</title>
        <authorList>
            <person name="Kusar D."/>
            <person name="Gruntar I."/>
            <person name="Pate M."/>
            <person name="Zajc U."/>
            <person name="Ocepek M."/>
        </authorList>
    </citation>
    <scope>NUCLEOTIDE SEQUENCE [LARGE SCALE GENOMIC DNA]</scope>
    <source>
        <strain evidence="2">L8b</strain>
    </source>
</reference>
<dbReference type="EMBL" id="VKGC01000004">
    <property type="protein sequence ID" value="TSA86050.1"/>
    <property type="molecule type" value="Genomic_DNA"/>
</dbReference>
<reference evidence="2" key="2">
    <citation type="submission" date="2019-07" db="EMBL/GenBank/DDBJ databases">
        <authorList>
            <person name="Papic B."/>
        </authorList>
    </citation>
    <scope>NUCLEOTIDE SEQUENCE [LARGE SCALE GENOMIC DNA]</scope>
    <source>
        <strain evidence="2">L8b</strain>
    </source>
</reference>
<comment type="caution">
    <text evidence="2">The sequence shown here is derived from an EMBL/GenBank/DDBJ whole genome shotgun (WGS) entry which is preliminary data.</text>
</comment>
<organism evidence="2 3">
    <name type="scientific">Helicobacter mehlei</name>
    <dbReference type="NCBI Taxonomy" id="2316080"/>
    <lineage>
        <taxon>Bacteria</taxon>
        <taxon>Pseudomonadati</taxon>
        <taxon>Campylobacterota</taxon>
        <taxon>Epsilonproteobacteria</taxon>
        <taxon>Campylobacterales</taxon>
        <taxon>Helicobacteraceae</taxon>
        <taxon>Helicobacter</taxon>
    </lineage>
</organism>
<evidence type="ECO:0000313" key="2">
    <source>
        <dbReference type="EMBL" id="TSA86050.1"/>
    </source>
</evidence>
<feature type="domain" description="DUF2846" evidence="1">
    <location>
        <begin position="36"/>
        <end position="120"/>
    </location>
</feature>
<dbReference type="InterPro" id="IPR022548">
    <property type="entry name" value="DUF2846"/>
</dbReference>
<accession>A0A553V0R0</accession>
<dbReference type="InterPro" id="IPR016596">
    <property type="entry name" value="UCP012335"/>
</dbReference>
<dbReference type="AlphaFoldDB" id="A0A553V0R0"/>
<proteinExistence type="predicted"/>
<keyword evidence="3" id="KW-1185">Reference proteome</keyword>
<evidence type="ECO:0000259" key="1">
    <source>
        <dbReference type="Pfam" id="PF11008"/>
    </source>
</evidence>
<dbReference type="Proteomes" id="UP000319322">
    <property type="component" value="Unassembled WGS sequence"/>
</dbReference>
<evidence type="ECO:0000313" key="3">
    <source>
        <dbReference type="Proteomes" id="UP000319322"/>
    </source>
</evidence>
<protein>
    <submittedName>
        <fullName evidence="2">DUF2846 domain-containing protein</fullName>
    </submittedName>
</protein>
<sequence length="151" mass="16481">MFLCGSILVLFYGCATVRIAPSSLAQEAKKFVAPEMGQAGLYVYRDGIFGSILKKDIWVDGECLGESAPKVFFFMRLPAGKHTIATESEFSPNALSLDMESGKNYFVRQYIKVGVFVGGANLKLVDEEKGRVAVAKLKMAEPGHCSDPHPK</sequence>
<name>A0A553V0R0_9HELI</name>
<dbReference type="PIRSF" id="PIRSF012335">
    <property type="entry name" value="UCP012335"/>
    <property type="match status" value="1"/>
</dbReference>